<keyword evidence="4" id="KW-1185">Reference proteome</keyword>
<protein>
    <submittedName>
        <fullName evidence="3">Uncharacterized protein</fullName>
    </submittedName>
</protein>
<dbReference type="Gramene" id="OIT32462">
    <property type="protein sequence ID" value="OIT32462"/>
    <property type="gene ID" value="A4A49_07345"/>
</dbReference>
<organism evidence="3 4">
    <name type="scientific">Nicotiana attenuata</name>
    <name type="common">Coyote tobacco</name>
    <dbReference type="NCBI Taxonomy" id="49451"/>
    <lineage>
        <taxon>Eukaryota</taxon>
        <taxon>Viridiplantae</taxon>
        <taxon>Streptophyta</taxon>
        <taxon>Embryophyta</taxon>
        <taxon>Tracheophyta</taxon>
        <taxon>Spermatophyta</taxon>
        <taxon>Magnoliopsida</taxon>
        <taxon>eudicotyledons</taxon>
        <taxon>Gunneridae</taxon>
        <taxon>Pentapetalae</taxon>
        <taxon>asterids</taxon>
        <taxon>lamiids</taxon>
        <taxon>Solanales</taxon>
        <taxon>Solanaceae</taxon>
        <taxon>Nicotianoideae</taxon>
        <taxon>Nicotianeae</taxon>
        <taxon>Nicotiana</taxon>
    </lineage>
</organism>
<reference evidence="3" key="1">
    <citation type="submission" date="2016-11" db="EMBL/GenBank/DDBJ databases">
        <title>The genome of Nicotiana attenuata.</title>
        <authorList>
            <person name="Xu S."/>
            <person name="Brockmoeller T."/>
            <person name="Gaquerel E."/>
            <person name="Navarro A."/>
            <person name="Kuhl H."/>
            <person name="Gase K."/>
            <person name="Ling Z."/>
            <person name="Zhou W."/>
            <person name="Kreitzer C."/>
            <person name="Stanke M."/>
            <person name="Tang H."/>
            <person name="Lyons E."/>
            <person name="Pandey P."/>
            <person name="Pandey S.P."/>
            <person name="Timmermann B."/>
            <person name="Baldwin I.T."/>
        </authorList>
    </citation>
    <scope>NUCLEOTIDE SEQUENCE [LARGE SCALE GENOMIC DNA]</scope>
    <source>
        <strain evidence="3">UT</strain>
    </source>
</reference>
<dbReference type="Proteomes" id="UP000187609">
    <property type="component" value="Unassembled WGS sequence"/>
</dbReference>
<evidence type="ECO:0000256" key="1">
    <source>
        <dbReference type="SAM" id="Coils"/>
    </source>
</evidence>
<dbReference type="SMR" id="A0A314KT07"/>
<evidence type="ECO:0000256" key="2">
    <source>
        <dbReference type="SAM" id="MobiDB-lite"/>
    </source>
</evidence>
<feature type="compositionally biased region" description="Polar residues" evidence="2">
    <location>
        <begin position="75"/>
        <end position="91"/>
    </location>
</feature>
<proteinExistence type="predicted"/>
<name>A0A314KT07_NICAT</name>
<feature type="coiled-coil region" evidence="1">
    <location>
        <begin position="195"/>
        <end position="236"/>
    </location>
</feature>
<evidence type="ECO:0000313" key="3">
    <source>
        <dbReference type="EMBL" id="OIT32462.1"/>
    </source>
</evidence>
<sequence>MPLTSDYPKRRVIAAKEDQCWKKKRPNPEEVVEVQSVDSPSRTLIACNEKPNNIEALQRGKPQDSGESIAGPDGQKSSSTAKADQEATSISRDGIGAKLGSDLREQPTVASPVFMERRQDFELEENTKVILEAMEGDGVDISPLRNLLESPFELGASHNKMRSALSEKVEKTAISEVEVHLTNAMIEEEEKAREVSSTRQSLVTVKEKIEKLREKEKNLEALLEVAEKEVEDAKLGASTSRTEYDACCNVDC</sequence>
<dbReference type="EMBL" id="MJEQ01001058">
    <property type="protein sequence ID" value="OIT32462.1"/>
    <property type="molecule type" value="Genomic_DNA"/>
</dbReference>
<keyword evidence="1" id="KW-0175">Coiled coil</keyword>
<dbReference type="AlphaFoldDB" id="A0A314KT07"/>
<comment type="caution">
    <text evidence="3">The sequence shown here is derived from an EMBL/GenBank/DDBJ whole genome shotgun (WGS) entry which is preliminary data.</text>
</comment>
<feature type="region of interest" description="Disordered" evidence="2">
    <location>
        <begin position="24"/>
        <end position="104"/>
    </location>
</feature>
<gene>
    <name evidence="3" type="ORF">A4A49_07345</name>
</gene>
<accession>A0A314KT07</accession>
<evidence type="ECO:0000313" key="4">
    <source>
        <dbReference type="Proteomes" id="UP000187609"/>
    </source>
</evidence>